<evidence type="ECO:0000256" key="4">
    <source>
        <dbReference type="ARBA" id="ARBA00023043"/>
    </source>
</evidence>
<evidence type="ECO:0000256" key="2">
    <source>
        <dbReference type="ARBA" id="ARBA00022553"/>
    </source>
</evidence>
<dbReference type="EMBL" id="VXIT01000007">
    <property type="protein sequence ID" value="KAA6411345.1"/>
    <property type="molecule type" value="Genomic_DNA"/>
</dbReference>
<protein>
    <submittedName>
        <fullName evidence="7">Uncharacterized protein</fullName>
    </submittedName>
</protein>
<reference evidence="7 8" key="1">
    <citation type="submission" date="2019-09" db="EMBL/GenBank/DDBJ databases">
        <title>The hologenome of the rock-dwelling lichen Lasallia pustulata.</title>
        <authorList>
            <person name="Greshake Tzovaras B."/>
            <person name="Segers F."/>
            <person name="Bicker A."/>
            <person name="Dal Grande F."/>
            <person name="Otte J."/>
            <person name="Hankeln T."/>
            <person name="Schmitt I."/>
            <person name="Ebersberger I."/>
        </authorList>
    </citation>
    <scope>NUCLEOTIDE SEQUENCE [LARGE SCALE GENOMIC DNA]</scope>
    <source>
        <strain evidence="7">A1-1</strain>
    </source>
</reference>
<proteinExistence type="predicted"/>
<keyword evidence="4" id="KW-0040">ANK repeat</keyword>
<evidence type="ECO:0000256" key="1">
    <source>
        <dbReference type="ARBA" id="ARBA00004123"/>
    </source>
</evidence>
<dbReference type="InterPro" id="IPR038753">
    <property type="entry name" value="NFKBIL1"/>
</dbReference>
<gene>
    <name evidence="7" type="ORF">FRX48_04625</name>
</gene>
<name>A0A5M8PQW6_9LECA</name>
<comment type="caution">
    <text evidence="7">The sequence shown here is derived from an EMBL/GenBank/DDBJ whole genome shotgun (WGS) entry which is preliminary data.</text>
</comment>
<evidence type="ECO:0000256" key="6">
    <source>
        <dbReference type="SAM" id="MobiDB-lite"/>
    </source>
</evidence>
<comment type="subcellular location">
    <subcellularLocation>
        <location evidence="1">Nucleus</location>
    </subcellularLocation>
</comment>
<sequence length="312" mass="35997">MANPPSSAENPTPSAVDHPPKSTAFRFKEKRPRSSSPHSLSHDNSRGRKRRHHHRHHHRPQPTAPSSPTSIDPSTAFRESLFDALADDEGAAFWESVYGQPMHTYAPPPGRGPTGALEQMSEEEYVSYVRGKMWEKSHGYIVEERARREAERKERERERERVRREQPKWSERVEEGLRRRGKEKRARRWTGVWEGYLRGWDDLRNEAGSGDGKKTPKALRDRIEWPVESGLYKDVGKEAVETFLRNAPQPGRAGEGVDLLAVLKAERVRWHPDKIQQRFGGLGLDEETMKAVTAVFQVIDRMWSDAREKQRD</sequence>
<feature type="region of interest" description="Disordered" evidence="6">
    <location>
        <begin position="1"/>
        <end position="78"/>
    </location>
</feature>
<feature type="compositionally biased region" description="Basic residues" evidence="6">
    <location>
        <begin position="47"/>
        <end position="60"/>
    </location>
</feature>
<feature type="compositionally biased region" description="Polar residues" evidence="6">
    <location>
        <begin position="64"/>
        <end position="73"/>
    </location>
</feature>
<accession>A0A5M8PQW6</accession>
<evidence type="ECO:0000256" key="3">
    <source>
        <dbReference type="ARBA" id="ARBA00022737"/>
    </source>
</evidence>
<evidence type="ECO:0000313" key="8">
    <source>
        <dbReference type="Proteomes" id="UP000324767"/>
    </source>
</evidence>
<dbReference type="GO" id="GO:0043124">
    <property type="term" value="P:negative regulation of canonical NF-kappaB signal transduction"/>
    <property type="evidence" value="ECO:0007669"/>
    <property type="project" value="InterPro"/>
</dbReference>
<evidence type="ECO:0000313" key="7">
    <source>
        <dbReference type="EMBL" id="KAA6411345.1"/>
    </source>
</evidence>
<keyword evidence="2" id="KW-0597">Phosphoprotein</keyword>
<evidence type="ECO:0000256" key="5">
    <source>
        <dbReference type="ARBA" id="ARBA00023242"/>
    </source>
</evidence>
<feature type="region of interest" description="Disordered" evidence="6">
    <location>
        <begin position="145"/>
        <end position="167"/>
    </location>
</feature>
<dbReference type="GO" id="GO:0005634">
    <property type="term" value="C:nucleus"/>
    <property type="evidence" value="ECO:0007669"/>
    <property type="project" value="UniProtKB-SubCell"/>
</dbReference>
<keyword evidence="5" id="KW-0539">Nucleus</keyword>
<dbReference type="PANTHER" id="PTHR15263:SF1">
    <property type="entry name" value="NF-KAPPA-B INHIBITOR-LIKE PROTEIN 1"/>
    <property type="match status" value="1"/>
</dbReference>
<dbReference type="Proteomes" id="UP000324767">
    <property type="component" value="Unassembled WGS sequence"/>
</dbReference>
<dbReference type="PANTHER" id="PTHR15263">
    <property type="entry name" value="I-KAPPA-B-LIKE PROTEIN IKBL"/>
    <property type="match status" value="1"/>
</dbReference>
<keyword evidence="3" id="KW-0677">Repeat</keyword>
<dbReference type="OrthoDB" id="412109at2759"/>
<organism evidence="7 8">
    <name type="scientific">Lasallia pustulata</name>
    <dbReference type="NCBI Taxonomy" id="136370"/>
    <lineage>
        <taxon>Eukaryota</taxon>
        <taxon>Fungi</taxon>
        <taxon>Dikarya</taxon>
        <taxon>Ascomycota</taxon>
        <taxon>Pezizomycotina</taxon>
        <taxon>Lecanoromycetes</taxon>
        <taxon>OSLEUM clade</taxon>
        <taxon>Umbilicariomycetidae</taxon>
        <taxon>Umbilicariales</taxon>
        <taxon>Umbilicariaceae</taxon>
        <taxon>Lasallia</taxon>
    </lineage>
</organism>
<dbReference type="AlphaFoldDB" id="A0A5M8PQW6"/>
<feature type="compositionally biased region" description="Polar residues" evidence="6">
    <location>
        <begin position="1"/>
        <end position="13"/>
    </location>
</feature>